<reference evidence="4 5" key="1">
    <citation type="submission" date="2018-08" db="EMBL/GenBank/DDBJ databases">
        <title>A genome reference for cultivated species of the human gut microbiota.</title>
        <authorList>
            <person name="Zou Y."/>
            <person name="Xue W."/>
            <person name="Luo G."/>
        </authorList>
    </citation>
    <scope>NUCLEOTIDE SEQUENCE [LARGE SCALE GENOMIC DNA]</scope>
    <source>
        <strain evidence="4 5">AM22-22</strain>
    </source>
</reference>
<dbReference type="GO" id="GO:0016491">
    <property type="term" value="F:oxidoreductase activity"/>
    <property type="evidence" value="ECO:0007669"/>
    <property type="project" value="UniProtKB-KW"/>
</dbReference>
<dbReference type="PANTHER" id="PTHR43818:SF11">
    <property type="entry name" value="BCDNA.GH03377"/>
    <property type="match status" value="1"/>
</dbReference>
<dbReference type="PANTHER" id="PTHR43818">
    <property type="entry name" value="BCDNA.GH03377"/>
    <property type="match status" value="1"/>
</dbReference>
<dbReference type="AlphaFoldDB" id="A0A414SVF5"/>
<dbReference type="SUPFAM" id="SSF55347">
    <property type="entry name" value="Glyceraldehyde-3-phosphate dehydrogenase-like, C-terminal domain"/>
    <property type="match status" value="1"/>
</dbReference>
<accession>A0A414SVF5</accession>
<evidence type="ECO:0000259" key="3">
    <source>
        <dbReference type="Pfam" id="PF22725"/>
    </source>
</evidence>
<dbReference type="InterPro" id="IPR050463">
    <property type="entry name" value="Gfo/Idh/MocA_oxidrdct_glycsds"/>
</dbReference>
<proteinExistence type="predicted"/>
<name>A0A414SVF5_9FIRM</name>
<feature type="domain" description="GFO/IDH/MocA-like oxidoreductase" evidence="3">
    <location>
        <begin position="142"/>
        <end position="279"/>
    </location>
</feature>
<protein>
    <submittedName>
        <fullName evidence="4">Gfo/Idh/MocA family oxidoreductase</fullName>
    </submittedName>
</protein>
<dbReference type="SUPFAM" id="SSF51735">
    <property type="entry name" value="NAD(P)-binding Rossmann-fold domains"/>
    <property type="match status" value="1"/>
</dbReference>
<evidence type="ECO:0000259" key="2">
    <source>
        <dbReference type="Pfam" id="PF01408"/>
    </source>
</evidence>
<keyword evidence="5" id="KW-1185">Reference proteome</keyword>
<dbReference type="Pfam" id="PF22725">
    <property type="entry name" value="GFO_IDH_MocA_C3"/>
    <property type="match status" value="1"/>
</dbReference>
<evidence type="ECO:0000313" key="5">
    <source>
        <dbReference type="Proteomes" id="UP000284095"/>
    </source>
</evidence>
<dbReference type="GO" id="GO:0000166">
    <property type="term" value="F:nucleotide binding"/>
    <property type="evidence" value="ECO:0007669"/>
    <property type="project" value="InterPro"/>
</dbReference>
<dbReference type="Gene3D" id="3.40.50.720">
    <property type="entry name" value="NAD(P)-binding Rossmann-like Domain"/>
    <property type="match status" value="1"/>
</dbReference>
<evidence type="ECO:0000313" key="4">
    <source>
        <dbReference type="EMBL" id="RHG26019.1"/>
    </source>
</evidence>
<dbReference type="InterPro" id="IPR055170">
    <property type="entry name" value="GFO_IDH_MocA-like_dom"/>
</dbReference>
<sequence length="429" mass="48190">MKEYKELRIAIIGCGMISHRHMTVIENLNKRGYNLRVVAAAETDKEKLEKWGKQYGVAEENLYQDFREMLKRDDIDEVEVCVHNNLHTSVATAVMAAGYDCYSEKPMAASYADAKILYDAQKKYGKKLAVQISSIYNPQTRIAKKMIEEGKLGKVYHVRSVGHRRQGRPGYDMPFFSPDFINPKVGVHGPLFDLGIYHLAQMLYVLGMPELESVYGMQSCDYWTDERIDKITNRTAPVEDLGVGMARFKGGISMDIYEDWAMHMDDIGTSFVAGSNGGLKFLDVDTTGGPLAVPEGGSIVGGGALQNPKLEWFGVDGDGNLFDNKLDCAIGDITGQQELMLHPEMEMYNDNQLQWYSYLRGELDDTTRIDSPYIAMQTAFLSEGVVLSSELGRSVTADEIKKMSKSIALREQETPFGTIKYDFDEYKPE</sequence>
<dbReference type="Pfam" id="PF01408">
    <property type="entry name" value="GFO_IDH_MocA"/>
    <property type="match status" value="1"/>
</dbReference>
<dbReference type="InterPro" id="IPR036291">
    <property type="entry name" value="NAD(P)-bd_dom_sf"/>
</dbReference>
<organism evidence="4 5">
    <name type="scientific">Dorea longicatena</name>
    <dbReference type="NCBI Taxonomy" id="88431"/>
    <lineage>
        <taxon>Bacteria</taxon>
        <taxon>Bacillati</taxon>
        <taxon>Bacillota</taxon>
        <taxon>Clostridia</taxon>
        <taxon>Lachnospirales</taxon>
        <taxon>Lachnospiraceae</taxon>
        <taxon>Dorea</taxon>
    </lineage>
</organism>
<dbReference type="InterPro" id="IPR000683">
    <property type="entry name" value="Gfo/Idh/MocA-like_OxRdtase_N"/>
</dbReference>
<gene>
    <name evidence="4" type="ORF">DW265_07410</name>
</gene>
<dbReference type="Proteomes" id="UP000284095">
    <property type="component" value="Unassembled WGS sequence"/>
</dbReference>
<dbReference type="EMBL" id="QRIC01000014">
    <property type="protein sequence ID" value="RHG26019.1"/>
    <property type="molecule type" value="Genomic_DNA"/>
</dbReference>
<comment type="caution">
    <text evidence="4">The sequence shown here is derived from an EMBL/GenBank/DDBJ whole genome shotgun (WGS) entry which is preliminary data.</text>
</comment>
<feature type="domain" description="Gfo/Idh/MocA-like oxidoreductase N-terminal" evidence="2">
    <location>
        <begin position="7"/>
        <end position="131"/>
    </location>
</feature>
<evidence type="ECO:0000256" key="1">
    <source>
        <dbReference type="ARBA" id="ARBA00023002"/>
    </source>
</evidence>
<keyword evidence="1" id="KW-0560">Oxidoreductase</keyword>
<dbReference type="RefSeq" id="WP_118224855.1">
    <property type="nucleotide sequence ID" value="NZ_QRIC01000014.1"/>
</dbReference>
<dbReference type="Gene3D" id="3.30.360.10">
    <property type="entry name" value="Dihydrodipicolinate Reductase, domain 2"/>
    <property type="match status" value="1"/>
</dbReference>